<feature type="compositionally biased region" description="Low complexity" evidence="1">
    <location>
        <begin position="61"/>
        <end position="78"/>
    </location>
</feature>
<dbReference type="STRING" id="441119.SAMN04488047_11142"/>
<keyword evidence="2" id="KW-0732">Signal</keyword>
<protein>
    <recommendedName>
        <fullName evidence="5">D-galactarate dehydratase</fullName>
    </recommendedName>
</protein>
<feature type="signal peptide" evidence="2">
    <location>
        <begin position="1"/>
        <end position="21"/>
    </location>
</feature>
<dbReference type="OrthoDB" id="7871639at2"/>
<gene>
    <name evidence="3" type="ORF">SAMN04488047_11142</name>
</gene>
<evidence type="ECO:0000256" key="1">
    <source>
        <dbReference type="SAM" id="MobiDB-lite"/>
    </source>
</evidence>
<organism evidence="3 4">
    <name type="scientific">Tranquillimonas alkanivorans</name>
    <dbReference type="NCBI Taxonomy" id="441119"/>
    <lineage>
        <taxon>Bacteria</taxon>
        <taxon>Pseudomonadati</taxon>
        <taxon>Pseudomonadota</taxon>
        <taxon>Alphaproteobacteria</taxon>
        <taxon>Rhodobacterales</taxon>
        <taxon>Roseobacteraceae</taxon>
        <taxon>Tranquillimonas</taxon>
    </lineage>
</organism>
<feature type="compositionally biased region" description="Pro residues" evidence="1">
    <location>
        <begin position="36"/>
        <end position="52"/>
    </location>
</feature>
<proteinExistence type="predicted"/>
<sequence>MSIILRAAAPFVILFALSACASGPNGQGGEPNAMAAPPPQQTAAVAPPPPPAARTAEEFDTTTPEQRAAAAAPAQGGETRLGETVASLGDPGEPGLWIRTPLVEARQPGRIEYPATGKSAQVDLIPRDGPATAGSQVSLAALRLLEAPLTDLPTLVVYAQ</sequence>
<dbReference type="PROSITE" id="PS51257">
    <property type="entry name" value="PROKAR_LIPOPROTEIN"/>
    <property type="match status" value="1"/>
</dbReference>
<feature type="chain" id="PRO_5011624838" description="D-galactarate dehydratase" evidence="2">
    <location>
        <begin position="22"/>
        <end position="160"/>
    </location>
</feature>
<feature type="region of interest" description="Disordered" evidence="1">
    <location>
        <begin position="25"/>
        <end position="93"/>
    </location>
</feature>
<dbReference type="EMBL" id="FOXA01000011">
    <property type="protein sequence ID" value="SFP70769.1"/>
    <property type="molecule type" value="Genomic_DNA"/>
</dbReference>
<keyword evidence="4" id="KW-1185">Reference proteome</keyword>
<dbReference type="Proteomes" id="UP000199356">
    <property type="component" value="Unassembled WGS sequence"/>
</dbReference>
<name>A0A1I5SJ51_9RHOB</name>
<reference evidence="3 4" key="1">
    <citation type="submission" date="2016-10" db="EMBL/GenBank/DDBJ databases">
        <authorList>
            <person name="de Groot N.N."/>
        </authorList>
    </citation>
    <scope>NUCLEOTIDE SEQUENCE [LARGE SCALE GENOMIC DNA]</scope>
    <source>
        <strain evidence="3 4">DSM 19547</strain>
    </source>
</reference>
<evidence type="ECO:0008006" key="5">
    <source>
        <dbReference type="Google" id="ProtNLM"/>
    </source>
</evidence>
<evidence type="ECO:0000313" key="4">
    <source>
        <dbReference type="Proteomes" id="UP000199356"/>
    </source>
</evidence>
<accession>A0A1I5SJ51</accession>
<dbReference type="RefSeq" id="WP_093423202.1">
    <property type="nucleotide sequence ID" value="NZ_FOXA01000011.1"/>
</dbReference>
<evidence type="ECO:0000313" key="3">
    <source>
        <dbReference type="EMBL" id="SFP70769.1"/>
    </source>
</evidence>
<evidence type="ECO:0000256" key="2">
    <source>
        <dbReference type="SAM" id="SignalP"/>
    </source>
</evidence>
<dbReference type="AlphaFoldDB" id="A0A1I5SJ51"/>